<sequence length="341" mass="38466">MSKSSLPTYDQLPIDPKYPAKTAWGLWGTGDNLGTLNLLTAERVAEASQCIKEGKVFPLNWELEKPSPPLFGRAETKHTILPHTDEHTGYDDRLDNFNPQASSQWDGLRHVAHFPTKSFYNGVSREELKEGETERLGIHHMARRGIAGRAVLLDYARWAKIHRPAYNPLERIEIPVEELQQVAEAQKVTFKEGDILMVRTGWMEAFEKVGSEGLAKMMDINHPHCAGVKPGDDTFRWIWNNHFSAVAADNFPFEAFPPTDWNNSCRKCCLNFDAPAIVLNNAIYIDSMFLGGWGMPIGEMFYLDKLAEDCARDGVYEFFFTSAPLNKYQGVASPPNAICIK</sequence>
<dbReference type="InterPro" id="IPR037175">
    <property type="entry name" value="KFase_sf"/>
</dbReference>
<dbReference type="STRING" id="1263082.A0A068SE97"/>
<dbReference type="AlphaFoldDB" id="A0A068SE97"/>
<dbReference type="Pfam" id="PF04199">
    <property type="entry name" value="Cyclase"/>
    <property type="match status" value="1"/>
</dbReference>
<gene>
    <name evidence="2" type="ORF">LCOR_11464.1</name>
</gene>
<dbReference type="Gene3D" id="3.50.30.50">
    <property type="entry name" value="Putative cyclase"/>
    <property type="match status" value="1"/>
</dbReference>
<dbReference type="VEuPathDB" id="FungiDB:LCOR_11464.1"/>
<dbReference type="SUPFAM" id="SSF102198">
    <property type="entry name" value="Putative cyclase"/>
    <property type="match status" value="1"/>
</dbReference>
<reference evidence="2" key="1">
    <citation type="submission" date="2013-08" db="EMBL/GenBank/DDBJ databases">
        <title>Gene expansion shapes genome architecture in the human pathogen Lichtheimia corymbifera: an evolutionary genomics analysis in the ancient terrestrial Mucorales (Mucoromycotina).</title>
        <authorList>
            <person name="Schwartze V.U."/>
            <person name="Winter S."/>
            <person name="Shelest E."/>
            <person name="Marcet-Houben M."/>
            <person name="Horn F."/>
            <person name="Wehner S."/>
            <person name="Hoffmann K."/>
            <person name="Riege K."/>
            <person name="Sammeth M."/>
            <person name="Nowrousian M."/>
            <person name="Valiante V."/>
            <person name="Linde J."/>
            <person name="Jacobsen I.D."/>
            <person name="Marz M."/>
            <person name="Brakhage A.A."/>
            <person name="Gabaldon T."/>
            <person name="Bocker S."/>
            <person name="Voigt K."/>
        </authorList>
    </citation>
    <scope>NUCLEOTIDE SEQUENCE [LARGE SCALE GENOMIC DNA]</scope>
    <source>
        <strain evidence="2">FSU 9682</strain>
    </source>
</reference>
<dbReference type="PANTHER" id="PTHR34861:SF11">
    <property type="entry name" value="CYCLASE"/>
    <property type="match status" value="1"/>
</dbReference>
<dbReference type="EMBL" id="CBTN010000101">
    <property type="protein sequence ID" value="CDH60683.1"/>
    <property type="molecule type" value="Genomic_DNA"/>
</dbReference>
<accession>A0A068SE97</accession>
<comment type="similarity">
    <text evidence="1">Belongs to the Cyclase 1 superfamily.</text>
</comment>
<keyword evidence="3" id="KW-1185">Reference proteome</keyword>
<evidence type="ECO:0000256" key="1">
    <source>
        <dbReference type="ARBA" id="ARBA00007865"/>
    </source>
</evidence>
<name>A0A068SE97_9FUNG</name>
<evidence type="ECO:0000313" key="3">
    <source>
        <dbReference type="Proteomes" id="UP000027586"/>
    </source>
</evidence>
<evidence type="ECO:0008006" key="4">
    <source>
        <dbReference type="Google" id="ProtNLM"/>
    </source>
</evidence>
<protein>
    <recommendedName>
        <fullName evidence="4">Cyclase family protein</fullName>
    </recommendedName>
</protein>
<dbReference type="OrthoDB" id="5396at2759"/>
<dbReference type="Proteomes" id="UP000027586">
    <property type="component" value="Unassembled WGS sequence"/>
</dbReference>
<comment type="caution">
    <text evidence="2">The sequence shown here is derived from an EMBL/GenBank/DDBJ whole genome shotgun (WGS) entry which is preliminary data.</text>
</comment>
<dbReference type="PANTHER" id="PTHR34861">
    <property type="match status" value="1"/>
</dbReference>
<dbReference type="GO" id="GO:0019441">
    <property type="term" value="P:L-tryptophan catabolic process to kynurenine"/>
    <property type="evidence" value="ECO:0007669"/>
    <property type="project" value="InterPro"/>
</dbReference>
<evidence type="ECO:0000313" key="2">
    <source>
        <dbReference type="EMBL" id="CDH60683.1"/>
    </source>
</evidence>
<dbReference type="GO" id="GO:0004061">
    <property type="term" value="F:arylformamidase activity"/>
    <property type="evidence" value="ECO:0007669"/>
    <property type="project" value="InterPro"/>
</dbReference>
<dbReference type="InterPro" id="IPR007325">
    <property type="entry name" value="KFase/CYL"/>
</dbReference>
<proteinExistence type="inferred from homology"/>
<organism evidence="2 3">
    <name type="scientific">Lichtheimia corymbifera JMRC:FSU:9682</name>
    <dbReference type="NCBI Taxonomy" id="1263082"/>
    <lineage>
        <taxon>Eukaryota</taxon>
        <taxon>Fungi</taxon>
        <taxon>Fungi incertae sedis</taxon>
        <taxon>Mucoromycota</taxon>
        <taxon>Mucoromycotina</taxon>
        <taxon>Mucoromycetes</taxon>
        <taxon>Mucorales</taxon>
        <taxon>Lichtheimiaceae</taxon>
        <taxon>Lichtheimia</taxon>
    </lineage>
</organism>